<name>A0A9K3GM81_9EUKA</name>
<accession>A0A9K3GM81</accession>
<dbReference type="Proteomes" id="UP000265618">
    <property type="component" value="Unassembled WGS sequence"/>
</dbReference>
<keyword evidence="2" id="KW-1185">Reference proteome</keyword>
<evidence type="ECO:0000313" key="1">
    <source>
        <dbReference type="EMBL" id="GIQ88077.1"/>
    </source>
</evidence>
<proteinExistence type="predicted"/>
<protein>
    <submittedName>
        <fullName evidence="1">Uncharacterized protein</fullName>
    </submittedName>
</protein>
<comment type="caution">
    <text evidence="1">The sequence shown here is derived from an EMBL/GenBank/DDBJ whole genome shotgun (WGS) entry which is preliminary data.</text>
</comment>
<organism evidence="1 2">
    <name type="scientific">Kipferlia bialata</name>
    <dbReference type="NCBI Taxonomy" id="797122"/>
    <lineage>
        <taxon>Eukaryota</taxon>
        <taxon>Metamonada</taxon>
        <taxon>Carpediemonas-like organisms</taxon>
        <taxon>Kipferlia</taxon>
    </lineage>
</organism>
<dbReference type="AlphaFoldDB" id="A0A9K3GM81"/>
<gene>
    <name evidence="1" type="ORF">KIPB_010247</name>
</gene>
<sequence>MDQVGRTAQVAKAKAQVAKAKVAQGYSMGKPHIKRAYGHYAIAQRYTGPLCSLKSVGLLPVKPLPK</sequence>
<evidence type="ECO:0000313" key="2">
    <source>
        <dbReference type="Proteomes" id="UP000265618"/>
    </source>
</evidence>
<reference evidence="1 2" key="1">
    <citation type="journal article" date="2018" name="PLoS ONE">
        <title>The draft genome of Kipferlia bialata reveals reductive genome evolution in fornicate parasites.</title>
        <authorList>
            <person name="Tanifuji G."/>
            <person name="Takabayashi S."/>
            <person name="Kume K."/>
            <person name="Takagi M."/>
            <person name="Nakayama T."/>
            <person name="Kamikawa R."/>
            <person name="Inagaki Y."/>
            <person name="Hashimoto T."/>
        </authorList>
    </citation>
    <scope>NUCLEOTIDE SEQUENCE [LARGE SCALE GENOMIC DNA]</scope>
    <source>
        <strain evidence="1">NY0173</strain>
    </source>
</reference>
<dbReference type="EMBL" id="BDIP01003747">
    <property type="protein sequence ID" value="GIQ88077.1"/>
    <property type="molecule type" value="Genomic_DNA"/>
</dbReference>